<dbReference type="EMBL" id="CAEZXW010000014">
    <property type="protein sequence ID" value="CAB4696876.1"/>
    <property type="molecule type" value="Genomic_DNA"/>
</dbReference>
<dbReference type="GO" id="GO:0070402">
    <property type="term" value="F:NADPH binding"/>
    <property type="evidence" value="ECO:0007669"/>
    <property type="project" value="TreeGrafter"/>
</dbReference>
<dbReference type="InterPro" id="IPR020843">
    <property type="entry name" value="ER"/>
</dbReference>
<dbReference type="EMBL" id="CAFBQA010000029">
    <property type="protein sequence ID" value="CAB5037855.1"/>
    <property type="molecule type" value="Genomic_DNA"/>
</dbReference>
<dbReference type="PANTHER" id="PTHR48106:SF8">
    <property type="entry name" value="OS02G0805600 PROTEIN"/>
    <property type="match status" value="1"/>
</dbReference>
<name>A0A6J7S9C0_9ZZZZ</name>
<dbReference type="Pfam" id="PF08240">
    <property type="entry name" value="ADH_N"/>
    <property type="match status" value="1"/>
</dbReference>
<accession>A0A6J7S9C0</accession>
<dbReference type="Gene3D" id="3.40.50.720">
    <property type="entry name" value="NAD(P)-binding Rossmann-like Domain"/>
    <property type="match status" value="1"/>
</dbReference>
<proteinExistence type="predicted"/>
<evidence type="ECO:0000256" key="2">
    <source>
        <dbReference type="ARBA" id="ARBA00023002"/>
    </source>
</evidence>
<dbReference type="NCBIfam" id="TIGR02824">
    <property type="entry name" value="quinone_pig3"/>
    <property type="match status" value="1"/>
</dbReference>
<evidence type="ECO:0000313" key="5">
    <source>
        <dbReference type="EMBL" id="CAB4769783.1"/>
    </source>
</evidence>
<keyword evidence="2" id="KW-0560">Oxidoreductase</keyword>
<dbReference type="InterPro" id="IPR036291">
    <property type="entry name" value="NAD(P)-bd_dom_sf"/>
</dbReference>
<evidence type="ECO:0000259" key="3">
    <source>
        <dbReference type="SMART" id="SM00829"/>
    </source>
</evidence>
<feature type="domain" description="Enoyl reductase (ER)" evidence="3">
    <location>
        <begin position="10"/>
        <end position="316"/>
    </location>
</feature>
<protein>
    <submittedName>
        <fullName evidence="7">Unannotated protein</fullName>
    </submittedName>
</protein>
<dbReference type="Pfam" id="PF13602">
    <property type="entry name" value="ADH_zinc_N_2"/>
    <property type="match status" value="1"/>
</dbReference>
<dbReference type="InterPro" id="IPR013154">
    <property type="entry name" value="ADH-like_N"/>
</dbReference>
<sequence length="323" mass="33885">MRAIALSGFGGVECLTEKDLTIPSIAPHEVLVEVAASAVNRADLLQRQGFYPPPKGASEILGLECSGRIAQVGSEVTGWKINDLVCAVVTGGGYAEFVAVPAGQLMPIPDGIDLVAAAALPEVTCTVWSNLYMLAGLREGEKILIHGGASGIGTMAIQLAKWTGAEIFTTASASKHEVCRFLGADHCIDYKSEDFSEIAKDINVILDVMGASYLEKNMKVLAPNGRIVVIGLQGGRKTEIDLGVLLSKRISLIATTLRGRTDAERAVITASTVAHVWPLIADGTIKPVVDSYLPLAEVAAAHEKVGANAHIGKVVLVVNADLA</sequence>
<dbReference type="GO" id="GO:0016651">
    <property type="term" value="F:oxidoreductase activity, acting on NAD(P)H"/>
    <property type="evidence" value="ECO:0007669"/>
    <property type="project" value="TreeGrafter"/>
</dbReference>
<dbReference type="PANTHER" id="PTHR48106">
    <property type="entry name" value="QUINONE OXIDOREDUCTASE PIG3-RELATED"/>
    <property type="match status" value="1"/>
</dbReference>
<dbReference type="EMBL" id="CAFBQF010000024">
    <property type="protein sequence ID" value="CAB5048161.1"/>
    <property type="molecule type" value="Genomic_DNA"/>
</dbReference>
<dbReference type="SUPFAM" id="SSF50129">
    <property type="entry name" value="GroES-like"/>
    <property type="match status" value="1"/>
</dbReference>
<dbReference type="InterPro" id="IPR014189">
    <property type="entry name" value="Quinone_OxRdtase_PIG3"/>
</dbReference>
<dbReference type="SMART" id="SM00829">
    <property type="entry name" value="PKS_ER"/>
    <property type="match status" value="1"/>
</dbReference>
<keyword evidence="1" id="KW-0521">NADP</keyword>
<dbReference type="Gene3D" id="3.90.180.10">
    <property type="entry name" value="Medium-chain alcohol dehydrogenases, catalytic domain"/>
    <property type="match status" value="1"/>
</dbReference>
<evidence type="ECO:0000313" key="7">
    <source>
        <dbReference type="EMBL" id="CAB5037855.1"/>
    </source>
</evidence>
<dbReference type="SUPFAM" id="SSF51735">
    <property type="entry name" value="NAD(P)-binding Rossmann-fold domains"/>
    <property type="match status" value="1"/>
</dbReference>
<dbReference type="AlphaFoldDB" id="A0A6J7S9C0"/>
<evidence type="ECO:0000313" key="8">
    <source>
        <dbReference type="EMBL" id="CAB5048161.1"/>
    </source>
</evidence>
<dbReference type="InterPro" id="IPR011032">
    <property type="entry name" value="GroES-like_sf"/>
</dbReference>
<evidence type="ECO:0000256" key="1">
    <source>
        <dbReference type="ARBA" id="ARBA00022857"/>
    </source>
</evidence>
<gene>
    <name evidence="4" type="ORF">UFOPK2593_00389</name>
    <name evidence="5" type="ORF">UFOPK2894_00519</name>
    <name evidence="6" type="ORF">UFOPK3492_00376</name>
    <name evidence="7" type="ORF">UFOPK4234_00691</name>
    <name evidence="8" type="ORF">UFOPK4295_00631</name>
</gene>
<evidence type="ECO:0000313" key="6">
    <source>
        <dbReference type="EMBL" id="CAB4891325.1"/>
    </source>
</evidence>
<reference evidence="7" key="1">
    <citation type="submission" date="2020-05" db="EMBL/GenBank/DDBJ databases">
        <authorList>
            <person name="Chiriac C."/>
            <person name="Salcher M."/>
            <person name="Ghai R."/>
            <person name="Kavagutti S V."/>
        </authorList>
    </citation>
    <scope>NUCLEOTIDE SEQUENCE</scope>
</reference>
<organism evidence="7">
    <name type="scientific">freshwater metagenome</name>
    <dbReference type="NCBI Taxonomy" id="449393"/>
    <lineage>
        <taxon>unclassified sequences</taxon>
        <taxon>metagenomes</taxon>
        <taxon>ecological metagenomes</taxon>
    </lineage>
</organism>
<dbReference type="EMBL" id="CAFBMD010000016">
    <property type="protein sequence ID" value="CAB4891325.1"/>
    <property type="molecule type" value="Genomic_DNA"/>
</dbReference>
<dbReference type="CDD" id="cd05276">
    <property type="entry name" value="p53_inducible_oxidoreductase"/>
    <property type="match status" value="1"/>
</dbReference>
<evidence type="ECO:0000313" key="4">
    <source>
        <dbReference type="EMBL" id="CAB4696876.1"/>
    </source>
</evidence>
<dbReference type="EMBL" id="CAEZZQ010000023">
    <property type="protein sequence ID" value="CAB4769783.1"/>
    <property type="molecule type" value="Genomic_DNA"/>
</dbReference>